<reference evidence="4" key="1">
    <citation type="submission" date="2019-10" db="EMBL/GenBank/DDBJ databases">
        <authorList>
            <consortium name="DOE Joint Genome Institute"/>
            <person name="Kuo A."/>
            <person name="Miyauchi S."/>
            <person name="Kiss E."/>
            <person name="Drula E."/>
            <person name="Kohler A."/>
            <person name="Sanchez-Garcia M."/>
            <person name="Andreopoulos B."/>
            <person name="Barry K.W."/>
            <person name="Bonito G."/>
            <person name="Buee M."/>
            <person name="Carver A."/>
            <person name="Chen C."/>
            <person name="Cichocki N."/>
            <person name="Clum A."/>
            <person name="Culley D."/>
            <person name="Crous P.W."/>
            <person name="Fauchery L."/>
            <person name="Girlanda M."/>
            <person name="Hayes R."/>
            <person name="Keri Z."/>
            <person name="LaButti K."/>
            <person name="Lipzen A."/>
            <person name="Lombard V."/>
            <person name="Magnuson J."/>
            <person name="Maillard F."/>
            <person name="Morin E."/>
            <person name="Murat C."/>
            <person name="Nolan M."/>
            <person name="Ohm R."/>
            <person name="Pangilinan J."/>
            <person name="Pereira M."/>
            <person name="Perotto S."/>
            <person name="Peter M."/>
            <person name="Riley R."/>
            <person name="Sitrit Y."/>
            <person name="Stielow B."/>
            <person name="Szollosi G."/>
            <person name="Zifcakova L."/>
            <person name="Stursova M."/>
            <person name="Spatafora J.W."/>
            <person name="Tedersoo L."/>
            <person name="Vaario L.-M."/>
            <person name="Yamada A."/>
            <person name="Yan M."/>
            <person name="Wang P."/>
            <person name="Xu J."/>
            <person name="Bruns T."/>
            <person name="Baldrian P."/>
            <person name="Vilgalys R."/>
            <person name="Henrissat B."/>
            <person name="Grigoriev I.V."/>
            <person name="Hibbett D."/>
            <person name="Nagy L.G."/>
            <person name="Martin F.M."/>
        </authorList>
    </citation>
    <scope>NUCLEOTIDE SEQUENCE</scope>
    <source>
        <strain evidence="4">Prilba</strain>
    </source>
</reference>
<dbReference type="Gene3D" id="3.40.50.300">
    <property type="entry name" value="P-loop containing nucleotide triphosphate hydrolases"/>
    <property type="match status" value="1"/>
</dbReference>
<dbReference type="EMBL" id="WHVB01000013">
    <property type="protein sequence ID" value="KAF8477725.1"/>
    <property type="molecule type" value="Genomic_DNA"/>
</dbReference>
<keyword evidence="5" id="KW-1185">Reference proteome</keyword>
<evidence type="ECO:0000313" key="4">
    <source>
        <dbReference type="EMBL" id="KAF8477725.1"/>
    </source>
</evidence>
<evidence type="ECO:0000256" key="1">
    <source>
        <dbReference type="ARBA" id="ARBA00022737"/>
    </source>
</evidence>
<dbReference type="Proteomes" id="UP000759537">
    <property type="component" value="Unassembled WGS sequence"/>
</dbReference>
<protein>
    <recommendedName>
        <fullName evidence="6">Fungal STAND N-terminal Goodbye domain-containing protein</fullName>
    </recommendedName>
</protein>
<dbReference type="OrthoDB" id="7464126at2759"/>
<accession>A0A9P5T719</accession>
<evidence type="ECO:0000259" key="2">
    <source>
        <dbReference type="Pfam" id="PF17109"/>
    </source>
</evidence>
<dbReference type="InterPro" id="IPR056884">
    <property type="entry name" value="NPHP3-like_N"/>
</dbReference>
<feature type="domain" description="Fungal STAND N-terminal Goodbye" evidence="2">
    <location>
        <begin position="18"/>
        <end position="142"/>
    </location>
</feature>
<keyword evidence="1" id="KW-0677">Repeat</keyword>
<proteinExistence type="predicted"/>
<feature type="domain" description="Nephrocystin 3-like N-terminal" evidence="3">
    <location>
        <begin position="312"/>
        <end position="394"/>
    </location>
</feature>
<evidence type="ECO:0000259" key="3">
    <source>
        <dbReference type="Pfam" id="PF24883"/>
    </source>
</evidence>
<dbReference type="PANTHER" id="PTHR10039:SF17">
    <property type="entry name" value="FUNGAL STAND N-TERMINAL GOODBYE DOMAIN-CONTAINING PROTEIN-RELATED"/>
    <property type="match status" value="1"/>
</dbReference>
<gene>
    <name evidence="4" type="ORF">DFH94DRAFT_90560</name>
</gene>
<dbReference type="InterPro" id="IPR027417">
    <property type="entry name" value="P-loop_NTPase"/>
</dbReference>
<name>A0A9P5T719_9AGAM</name>
<dbReference type="InterPro" id="IPR031350">
    <property type="entry name" value="Goodbye_dom"/>
</dbReference>
<dbReference type="AlphaFoldDB" id="A0A9P5T719"/>
<sequence length="514" mass="56730">MSAVPSTSTSHSNFASVFNAALETYKQKTTNDLASHPLLPSLQSCDSPEAVLAVLREQIAAFTQSQNGDDRLTKWVAPTVNVLCAFSSTLGQGVGLAFPPANVVFAGIGVLLLAAKDTGARQDKLIEIFNRIDRFFHRLEIYIGITPTMAMTDIVIEIMVEVLTILGIATKEVKRGRLKKYLKRLTGNTDIEDSLNRLDKLTQEEARMASAELLKMTHSVDDGVKGVDDRVKGVDGKVQDVHSDVQGVRGDMQHLGNKVQDIDDRVQTIGSNIDNKLDQVNRNQLRDSLLRWLSPPDPSTNHNIACKAHHDGTAQWFFQGNIYSQWKSTDSLLWIHGKPGSGKSILCSSIIQDIVALRNTGKASMAYFYFDFRDVDKQKLHNLLPSLLIQLSARSVVEFVASRVCAQAPLDATPRPGALSGTDPKANFWTLLRGLAPITVRSANPLCYLPSFVLLFCHVPFPYSYYTLDSSMPHPNGHASPLSLSRAAYYNSKHDSLWYLTIGLIITSTRHVAQ</sequence>
<organism evidence="4 5">
    <name type="scientific">Russula ochroleuca</name>
    <dbReference type="NCBI Taxonomy" id="152965"/>
    <lineage>
        <taxon>Eukaryota</taxon>
        <taxon>Fungi</taxon>
        <taxon>Dikarya</taxon>
        <taxon>Basidiomycota</taxon>
        <taxon>Agaricomycotina</taxon>
        <taxon>Agaricomycetes</taxon>
        <taxon>Russulales</taxon>
        <taxon>Russulaceae</taxon>
        <taxon>Russula</taxon>
    </lineage>
</organism>
<dbReference type="PANTHER" id="PTHR10039">
    <property type="entry name" value="AMELOGENIN"/>
    <property type="match status" value="1"/>
</dbReference>
<dbReference type="Pfam" id="PF24883">
    <property type="entry name" value="NPHP3_N"/>
    <property type="match status" value="1"/>
</dbReference>
<reference evidence="4" key="2">
    <citation type="journal article" date="2020" name="Nat. Commun.">
        <title>Large-scale genome sequencing of mycorrhizal fungi provides insights into the early evolution of symbiotic traits.</title>
        <authorList>
            <person name="Miyauchi S."/>
            <person name="Kiss E."/>
            <person name="Kuo A."/>
            <person name="Drula E."/>
            <person name="Kohler A."/>
            <person name="Sanchez-Garcia M."/>
            <person name="Morin E."/>
            <person name="Andreopoulos B."/>
            <person name="Barry K.W."/>
            <person name="Bonito G."/>
            <person name="Buee M."/>
            <person name="Carver A."/>
            <person name="Chen C."/>
            <person name="Cichocki N."/>
            <person name="Clum A."/>
            <person name="Culley D."/>
            <person name="Crous P.W."/>
            <person name="Fauchery L."/>
            <person name="Girlanda M."/>
            <person name="Hayes R.D."/>
            <person name="Keri Z."/>
            <person name="LaButti K."/>
            <person name="Lipzen A."/>
            <person name="Lombard V."/>
            <person name="Magnuson J."/>
            <person name="Maillard F."/>
            <person name="Murat C."/>
            <person name="Nolan M."/>
            <person name="Ohm R.A."/>
            <person name="Pangilinan J."/>
            <person name="Pereira M.F."/>
            <person name="Perotto S."/>
            <person name="Peter M."/>
            <person name="Pfister S."/>
            <person name="Riley R."/>
            <person name="Sitrit Y."/>
            <person name="Stielow J.B."/>
            <person name="Szollosi G."/>
            <person name="Zifcakova L."/>
            <person name="Stursova M."/>
            <person name="Spatafora J.W."/>
            <person name="Tedersoo L."/>
            <person name="Vaario L.M."/>
            <person name="Yamada A."/>
            <person name="Yan M."/>
            <person name="Wang P."/>
            <person name="Xu J."/>
            <person name="Bruns T."/>
            <person name="Baldrian P."/>
            <person name="Vilgalys R."/>
            <person name="Dunand C."/>
            <person name="Henrissat B."/>
            <person name="Grigoriev I.V."/>
            <person name="Hibbett D."/>
            <person name="Nagy L.G."/>
            <person name="Martin F.M."/>
        </authorList>
    </citation>
    <scope>NUCLEOTIDE SEQUENCE</scope>
    <source>
        <strain evidence="4">Prilba</strain>
    </source>
</reference>
<comment type="caution">
    <text evidence="4">The sequence shown here is derived from an EMBL/GenBank/DDBJ whole genome shotgun (WGS) entry which is preliminary data.</text>
</comment>
<evidence type="ECO:0008006" key="6">
    <source>
        <dbReference type="Google" id="ProtNLM"/>
    </source>
</evidence>
<dbReference type="Pfam" id="PF17109">
    <property type="entry name" value="Goodbye"/>
    <property type="match status" value="1"/>
</dbReference>
<evidence type="ECO:0000313" key="5">
    <source>
        <dbReference type="Proteomes" id="UP000759537"/>
    </source>
</evidence>